<dbReference type="GO" id="GO:0006508">
    <property type="term" value="P:proteolysis"/>
    <property type="evidence" value="ECO:0007669"/>
    <property type="project" value="UniProtKB-KW"/>
</dbReference>
<protein>
    <submittedName>
        <fullName evidence="6">HK97 family phage prohead protease</fullName>
    </submittedName>
</protein>
<evidence type="ECO:0000256" key="3">
    <source>
        <dbReference type="ARBA" id="ARBA00022801"/>
    </source>
</evidence>
<evidence type="ECO:0000259" key="4">
    <source>
        <dbReference type="Pfam" id="PF04586"/>
    </source>
</evidence>
<evidence type="ECO:0000259" key="5">
    <source>
        <dbReference type="Pfam" id="PF05065"/>
    </source>
</evidence>
<dbReference type="InterPro" id="IPR054612">
    <property type="entry name" value="Phage_capsid-like_C"/>
</dbReference>
<dbReference type="Proteomes" id="UP000830115">
    <property type="component" value="Chromosome"/>
</dbReference>
<gene>
    <name evidence="6" type="ORF">K9S39_21120</name>
</gene>
<keyword evidence="3" id="KW-0378">Hydrolase</keyword>
<reference evidence="6" key="1">
    <citation type="submission" date="2021-10" db="EMBL/GenBank/DDBJ databases">
        <title>Streptomyces nigrumlapis sp.nov.,an antimicrobial producing actinobacterium isolated from Black Gobi rocks.</title>
        <authorList>
            <person name="Wen Y."/>
            <person name="Zhang W."/>
            <person name="Liu X.G."/>
        </authorList>
    </citation>
    <scope>NUCLEOTIDE SEQUENCE</scope>
    <source>
        <strain evidence="6">ST13-2-2</strain>
    </source>
</reference>
<keyword evidence="1" id="KW-1188">Viral release from host cell</keyword>
<feature type="domain" description="Prohead serine protease" evidence="4">
    <location>
        <begin position="28"/>
        <end position="176"/>
    </location>
</feature>
<evidence type="ECO:0000256" key="1">
    <source>
        <dbReference type="ARBA" id="ARBA00022612"/>
    </source>
</evidence>
<dbReference type="Pfam" id="PF04586">
    <property type="entry name" value="Peptidase_S78"/>
    <property type="match status" value="1"/>
</dbReference>
<name>A0ABY4MJ46_9ACTN</name>
<sequence>MNPIPIGGPLHSATETRALARALSARSVGETLTIRGYGIVFNSPSTPLGNPPFVEQISPAAWSPENDETDVICTFDHDTKNYLGRRSAGTLRLGADQTGIWFECDLPDTAAGRDVFALVQRGDISGCSFTFRADDDEWSKTADGTPLRTVTRMRVLELGPVLNPAYPDTTVAVRSMQSAGITPATASTEESDSMNGIYPSGVTGVVTDDEANRSRDEIKVLGRSLSEVREKDWIDAEGSAYAPEILSAAGKGSKLITKVAVFPFNRQRGYVSIAPKVTAVLQPRNEAAIFIENEVTAPDFRAVKVSAMVSVDKDTLADVPPTEAAINTSLAAAIGQRIDNTLINGGTDGDVTVSGMLADGTATTVTAIGFDEITDAIARVRDSGGEATAVMGCPSAIAAILKRVDSSKLDKIPELIAIPDLADGTVGLPAGTVLVADLDSVAVAMRKNLEIYKTEYAPEAFERDRAFIAGRSRIGSVVLADPARVQVLKVGA</sequence>
<dbReference type="InterPro" id="IPR006433">
    <property type="entry name" value="Prohead_protease"/>
</dbReference>
<dbReference type="NCBIfam" id="TIGR01543">
    <property type="entry name" value="proheadase_HK97"/>
    <property type="match status" value="1"/>
</dbReference>
<keyword evidence="2 6" id="KW-0645">Protease</keyword>
<evidence type="ECO:0000313" key="6">
    <source>
        <dbReference type="EMBL" id="UQA97854.1"/>
    </source>
</evidence>
<evidence type="ECO:0000313" key="7">
    <source>
        <dbReference type="Proteomes" id="UP000830115"/>
    </source>
</evidence>
<evidence type="ECO:0000256" key="2">
    <source>
        <dbReference type="ARBA" id="ARBA00022670"/>
    </source>
</evidence>
<accession>A0ABY4MJ46</accession>
<dbReference type="Gene3D" id="3.30.2400.10">
    <property type="entry name" value="Major capsid protein gp5"/>
    <property type="match status" value="1"/>
</dbReference>
<dbReference type="EMBL" id="CP086322">
    <property type="protein sequence ID" value="UQA97854.1"/>
    <property type="molecule type" value="Genomic_DNA"/>
</dbReference>
<proteinExistence type="predicted"/>
<dbReference type="SUPFAM" id="SSF56563">
    <property type="entry name" value="Major capsid protein gp5"/>
    <property type="match status" value="1"/>
</dbReference>
<dbReference type="Gene3D" id="3.30.2320.10">
    <property type="entry name" value="hypothetical protein PF0899 domain"/>
    <property type="match status" value="1"/>
</dbReference>
<dbReference type="Pfam" id="PF05065">
    <property type="entry name" value="Phage_capsid"/>
    <property type="match status" value="1"/>
</dbReference>
<dbReference type="InterPro" id="IPR054613">
    <property type="entry name" value="Peptidase_S78_dom"/>
</dbReference>
<keyword evidence="7" id="KW-1185">Reference proteome</keyword>
<dbReference type="GO" id="GO:0008233">
    <property type="term" value="F:peptidase activity"/>
    <property type="evidence" value="ECO:0007669"/>
    <property type="project" value="UniProtKB-KW"/>
</dbReference>
<feature type="domain" description="Phage capsid-like C-terminal" evidence="5">
    <location>
        <begin position="243"/>
        <end position="489"/>
    </location>
</feature>
<organism evidence="6 7">
    <name type="scientific">Streptomyces halobius</name>
    <dbReference type="NCBI Taxonomy" id="2879846"/>
    <lineage>
        <taxon>Bacteria</taxon>
        <taxon>Bacillati</taxon>
        <taxon>Actinomycetota</taxon>
        <taxon>Actinomycetes</taxon>
        <taxon>Kitasatosporales</taxon>
        <taxon>Streptomycetaceae</taxon>
        <taxon>Streptomyces</taxon>
    </lineage>
</organism>